<reference evidence="3 4" key="1">
    <citation type="submission" date="2022-12" db="EMBL/GenBank/DDBJ databases">
        <title>Sphingomonas abieness sp. nov., an endophytic bacterium isolated from Abies koreana.</title>
        <authorList>
            <person name="Jiang L."/>
            <person name="Lee J."/>
        </authorList>
    </citation>
    <scope>NUCLEOTIDE SEQUENCE [LARGE SCALE GENOMIC DNA]</scope>
    <source>
        <strain evidence="4">PAMB 00755</strain>
    </source>
</reference>
<keyword evidence="1" id="KW-0808">Transferase</keyword>
<dbReference type="Pfam" id="PF00534">
    <property type="entry name" value="Glycos_transf_1"/>
    <property type="match status" value="1"/>
</dbReference>
<dbReference type="EMBL" id="CP115174">
    <property type="protein sequence ID" value="WBO23045.1"/>
    <property type="molecule type" value="Genomic_DNA"/>
</dbReference>
<name>A0ABY7NQ11_9SPHN</name>
<dbReference type="PANTHER" id="PTHR46401:SF2">
    <property type="entry name" value="GLYCOSYLTRANSFERASE WBBK-RELATED"/>
    <property type="match status" value="1"/>
</dbReference>
<organism evidence="3 4">
    <name type="scientific">Sphingomonas abietis</name>
    <dbReference type="NCBI Taxonomy" id="3012344"/>
    <lineage>
        <taxon>Bacteria</taxon>
        <taxon>Pseudomonadati</taxon>
        <taxon>Pseudomonadota</taxon>
        <taxon>Alphaproteobacteria</taxon>
        <taxon>Sphingomonadales</taxon>
        <taxon>Sphingomonadaceae</taxon>
        <taxon>Sphingomonas</taxon>
    </lineage>
</organism>
<gene>
    <name evidence="3" type="ORF">PBT88_02590</name>
</gene>
<dbReference type="SUPFAM" id="SSF53756">
    <property type="entry name" value="UDP-Glycosyltransferase/glycogen phosphorylase"/>
    <property type="match status" value="1"/>
</dbReference>
<dbReference type="Gene3D" id="3.40.50.2000">
    <property type="entry name" value="Glycogen Phosphorylase B"/>
    <property type="match status" value="1"/>
</dbReference>
<evidence type="ECO:0000256" key="1">
    <source>
        <dbReference type="ARBA" id="ARBA00022679"/>
    </source>
</evidence>
<evidence type="ECO:0000313" key="4">
    <source>
        <dbReference type="Proteomes" id="UP001210865"/>
    </source>
</evidence>
<dbReference type="Proteomes" id="UP001210865">
    <property type="component" value="Chromosome"/>
</dbReference>
<evidence type="ECO:0000259" key="2">
    <source>
        <dbReference type="Pfam" id="PF00534"/>
    </source>
</evidence>
<accession>A0ABY7NQ11</accession>
<evidence type="ECO:0000313" key="3">
    <source>
        <dbReference type="EMBL" id="WBO23045.1"/>
    </source>
</evidence>
<dbReference type="CDD" id="cd03809">
    <property type="entry name" value="GT4_MtfB-like"/>
    <property type="match status" value="1"/>
</dbReference>
<dbReference type="InterPro" id="IPR001296">
    <property type="entry name" value="Glyco_trans_1"/>
</dbReference>
<dbReference type="RefSeq" id="WP_270077682.1">
    <property type="nucleotide sequence ID" value="NZ_CP115174.1"/>
</dbReference>
<dbReference type="PANTHER" id="PTHR46401">
    <property type="entry name" value="GLYCOSYLTRANSFERASE WBBK-RELATED"/>
    <property type="match status" value="1"/>
</dbReference>
<feature type="domain" description="Glycosyl transferase family 1" evidence="2">
    <location>
        <begin position="219"/>
        <end position="340"/>
    </location>
</feature>
<proteinExistence type="predicted"/>
<protein>
    <submittedName>
        <fullName evidence="3">Glycosyltransferase family 1 protein</fullName>
    </submittedName>
</protein>
<sequence>MTTDVILDISRLISRVRYATPSGVDRVEMAYARGLDAHYGERLAFAAVHPSGLYGRLKRGAALAYLDELERRWSSEADGPRQRSIGAVLPQLLRLLPTGRDVGRGASGQSVYVQASPHHLTDAAKVRRILAREQAKFLCLVHDLIPIEYPEYARPSGAALHRRRMTTVATAIAETGGAAIVNSAATGRSLRPWLTPETAIHVALLGTMALPVAAPDPGEGRPYFLCLGTIEPRKNHLLLLHLWRHFAETLPPESVPRLIVIGRRGWENEQIIDMLERCPALEGHVEELGGCPDGRLSALLRGARALLMPSFAEGYGMPVAEALSVGTPVISSDIAALREVGGAVPEYLDPLDGAGWKAAVLDHAARGTRHAAQMARLPGWHNPSWAEHIDIVVQAIGQLQSA</sequence>
<keyword evidence="4" id="KW-1185">Reference proteome</keyword>